<sequence length="108" mass="11836">MGCRPELVHFYVQIKPFKPAGNESSSSSTTYSGQLGVGHGNISSSSVLEKHIHEAIHEVFSGPLEENLYRRHSIMKLPSMPDICGYGAHRAHKGALQLGKYCMQTHGS</sequence>
<proteinExistence type="predicted"/>
<accession>A0AAV9SKV7</accession>
<evidence type="ECO:0000313" key="1">
    <source>
        <dbReference type="EMBL" id="KAK5621912.1"/>
    </source>
</evidence>
<gene>
    <name evidence="1" type="ORF">CRENBAI_009170</name>
</gene>
<protein>
    <submittedName>
        <fullName evidence="1">Uncharacterized protein</fullName>
    </submittedName>
</protein>
<keyword evidence="2" id="KW-1185">Reference proteome</keyword>
<dbReference type="Proteomes" id="UP001311232">
    <property type="component" value="Unassembled WGS sequence"/>
</dbReference>
<dbReference type="EMBL" id="JAHHUM010000290">
    <property type="protein sequence ID" value="KAK5621912.1"/>
    <property type="molecule type" value="Genomic_DNA"/>
</dbReference>
<evidence type="ECO:0000313" key="2">
    <source>
        <dbReference type="Proteomes" id="UP001311232"/>
    </source>
</evidence>
<organism evidence="1 2">
    <name type="scientific">Crenichthys baileyi</name>
    <name type="common">White River springfish</name>
    <dbReference type="NCBI Taxonomy" id="28760"/>
    <lineage>
        <taxon>Eukaryota</taxon>
        <taxon>Metazoa</taxon>
        <taxon>Chordata</taxon>
        <taxon>Craniata</taxon>
        <taxon>Vertebrata</taxon>
        <taxon>Euteleostomi</taxon>
        <taxon>Actinopterygii</taxon>
        <taxon>Neopterygii</taxon>
        <taxon>Teleostei</taxon>
        <taxon>Neoteleostei</taxon>
        <taxon>Acanthomorphata</taxon>
        <taxon>Ovalentaria</taxon>
        <taxon>Atherinomorphae</taxon>
        <taxon>Cyprinodontiformes</taxon>
        <taxon>Goodeidae</taxon>
        <taxon>Crenichthys</taxon>
    </lineage>
</organism>
<dbReference type="AlphaFoldDB" id="A0AAV9SKV7"/>
<comment type="caution">
    <text evidence="1">The sequence shown here is derived from an EMBL/GenBank/DDBJ whole genome shotgun (WGS) entry which is preliminary data.</text>
</comment>
<name>A0AAV9SKV7_9TELE</name>
<reference evidence="1 2" key="1">
    <citation type="submission" date="2021-06" db="EMBL/GenBank/DDBJ databases">
        <authorList>
            <person name="Palmer J.M."/>
        </authorList>
    </citation>
    <scope>NUCLEOTIDE SEQUENCE [LARGE SCALE GENOMIC DNA]</scope>
    <source>
        <strain evidence="1 2">MEX-2019</strain>
        <tissue evidence="1">Muscle</tissue>
    </source>
</reference>